<keyword evidence="3" id="KW-1185">Reference proteome</keyword>
<evidence type="ECO:0000313" key="3">
    <source>
        <dbReference type="Proteomes" id="UP001168694"/>
    </source>
</evidence>
<accession>A0ABT8E733</accession>
<reference evidence="2" key="1">
    <citation type="submission" date="2023-06" db="EMBL/GenBank/DDBJ databases">
        <title>Draft Genome Sequences of Representative Paenibacillus Polymyxa, Bacillus cereus, Fictibacillus sp., and Brevibacillus agri Strains Isolated from Amazonian Dark Earth.</title>
        <authorList>
            <person name="Pellegrinetti T.A."/>
            <person name="Cunha I.C.M."/>
            <person name="Chaves M.G."/>
            <person name="Freitas A.S."/>
            <person name="Silva A.V.R."/>
            <person name="Tsai S.M."/>
            <person name="Mendes L.W."/>
        </authorList>
    </citation>
    <scope>NUCLEOTIDE SEQUENCE</scope>
    <source>
        <strain evidence="2">CENA-BCM004</strain>
    </source>
</reference>
<evidence type="ECO:0000313" key="2">
    <source>
        <dbReference type="EMBL" id="MDN4073705.1"/>
    </source>
</evidence>
<comment type="caution">
    <text evidence="2">The sequence shown here is derived from an EMBL/GenBank/DDBJ whole genome shotgun (WGS) entry which is preliminary data.</text>
</comment>
<dbReference type="RefSeq" id="WP_290399808.1">
    <property type="nucleotide sequence ID" value="NZ_JAUHLN010000002.1"/>
</dbReference>
<organism evidence="2 3">
    <name type="scientific">Fictibacillus terranigra</name>
    <dbReference type="NCBI Taxonomy" id="3058424"/>
    <lineage>
        <taxon>Bacteria</taxon>
        <taxon>Bacillati</taxon>
        <taxon>Bacillota</taxon>
        <taxon>Bacilli</taxon>
        <taxon>Bacillales</taxon>
        <taxon>Fictibacillaceae</taxon>
        <taxon>Fictibacillus</taxon>
    </lineage>
</organism>
<dbReference type="Pfam" id="PF14179">
    <property type="entry name" value="YppG"/>
    <property type="match status" value="1"/>
</dbReference>
<sequence>MNDPRYGHPSPRRSRPPMMHARSPFPPPRQTREQPPSEPPPFIPMAYRQPFQRPNPLLSAFRTNDGAFDYNKLMAVIDQTVKVAQQVSPLLNAFKKK</sequence>
<dbReference type="Proteomes" id="UP001168694">
    <property type="component" value="Unassembled WGS sequence"/>
</dbReference>
<protein>
    <submittedName>
        <fullName evidence="2">YppG family protein</fullName>
    </submittedName>
</protein>
<dbReference type="InterPro" id="IPR025555">
    <property type="entry name" value="YppG"/>
</dbReference>
<feature type="region of interest" description="Disordered" evidence="1">
    <location>
        <begin position="1"/>
        <end position="42"/>
    </location>
</feature>
<gene>
    <name evidence="2" type="ORF">QYF49_11900</name>
</gene>
<dbReference type="EMBL" id="JAUHLN010000002">
    <property type="protein sequence ID" value="MDN4073705.1"/>
    <property type="molecule type" value="Genomic_DNA"/>
</dbReference>
<proteinExistence type="predicted"/>
<evidence type="ECO:0000256" key="1">
    <source>
        <dbReference type="SAM" id="MobiDB-lite"/>
    </source>
</evidence>
<name>A0ABT8E733_9BACL</name>